<name>A0ACB7P299_9PEZI</name>
<organism evidence="1 2">
    <name type="scientific">Chaetomium tenue</name>
    <dbReference type="NCBI Taxonomy" id="1854479"/>
    <lineage>
        <taxon>Eukaryota</taxon>
        <taxon>Fungi</taxon>
        <taxon>Dikarya</taxon>
        <taxon>Ascomycota</taxon>
        <taxon>Pezizomycotina</taxon>
        <taxon>Sordariomycetes</taxon>
        <taxon>Sordariomycetidae</taxon>
        <taxon>Sordariales</taxon>
        <taxon>Chaetomiaceae</taxon>
        <taxon>Chaetomium</taxon>
    </lineage>
</organism>
<reference evidence="1 2" key="1">
    <citation type="journal article" date="2021" name="Nat. Commun.">
        <title>Genetic determinants of endophytism in the Arabidopsis root mycobiome.</title>
        <authorList>
            <person name="Mesny F."/>
            <person name="Miyauchi S."/>
            <person name="Thiergart T."/>
            <person name="Pickel B."/>
            <person name="Atanasova L."/>
            <person name="Karlsson M."/>
            <person name="Huettel B."/>
            <person name="Barry K.W."/>
            <person name="Haridas S."/>
            <person name="Chen C."/>
            <person name="Bauer D."/>
            <person name="Andreopoulos W."/>
            <person name="Pangilinan J."/>
            <person name="LaButti K."/>
            <person name="Riley R."/>
            <person name="Lipzen A."/>
            <person name="Clum A."/>
            <person name="Drula E."/>
            <person name="Henrissat B."/>
            <person name="Kohler A."/>
            <person name="Grigoriev I.V."/>
            <person name="Martin F.M."/>
            <person name="Hacquard S."/>
        </authorList>
    </citation>
    <scope>NUCLEOTIDE SEQUENCE [LARGE SCALE GENOMIC DNA]</scope>
    <source>
        <strain evidence="1 2">MPI-SDFR-AT-0079</strain>
    </source>
</reference>
<keyword evidence="2" id="KW-1185">Reference proteome</keyword>
<dbReference type="EMBL" id="JAGIZQ010000005">
    <property type="protein sequence ID" value="KAH6627310.1"/>
    <property type="molecule type" value="Genomic_DNA"/>
</dbReference>
<evidence type="ECO:0000313" key="1">
    <source>
        <dbReference type="EMBL" id="KAH6627310.1"/>
    </source>
</evidence>
<comment type="caution">
    <text evidence="1">The sequence shown here is derived from an EMBL/GenBank/DDBJ whole genome shotgun (WGS) entry which is preliminary data.</text>
</comment>
<gene>
    <name evidence="1" type="ORF">F5144DRAFT_603594</name>
</gene>
<protein>
    <submittedName>
        <fullName evidence="1">General substrate transporter</fullName>
    </submittedName>
</protein>
<sequence length="552" mass="61114">MTDIKQSPLPGGALPEDETGVPTPRDHGVVAVEAKHASDKEHQMSLFQAIKLYPKAIGWSVLVSSTIIMEGYDLALLGNLYASPVFNKKFGQYDVAAGKYVISAAWQSGLSNGARAGEILGLIFAGWTSDRYGYKMTTIGSLILMICFIFVLFFAPNVQVLVVGEVLCGIPWGAFQSVTAAYASEVAPLPLRPVLTTFINLCWVIGQFFAVAVNKGSVERNDDYAYKIPFAVQWVWPVPILAGMIFAPESPWWYIRHGRREEAKKSLLRLTSRNQPGFDADETIAMIEHTNELEKRAKEGVRFRDCFQGIDLRRTEIVVGIWLVQTLGGQNLMGYFAYFLTQAGMDASNSFTLSLCQYALGIIGTIGSWFLMSRVGRRTIHFSGLCAQLTLLIIVGCLSFGNTKASVWAIGAMLIVFTFVYDFAVGPVTYSLVSELSSTRLKAKTIVLARAGYNASNIFVNVMTNYQLSSTAWNWGARTAFFWAGSCLLSAVWVFFRLPEPKGRTYAELDLLFEQRVPARKFATTKIDPFTHSSEKRASGETVEHVEKEKAV</sequence>
<proteinExistence type="predicted"/>
<accession>A0ACB7P299</accession>
<evidence type="ECO:0000313" key="2">
    <source>
        <dbReference type="Proteomes" id="UP000724584"/>
    </source>
</evidence>
<dbReference type="Proteomes" id="UP000724584">
    <property type="component" value="Unassembled WGS sequence"/>
</dbReference>